<evidence type="ECO:0000256" key="1">
    <source>
        <dbReference type="SAM" id="SignalP"/>
    </source>
</evidence>
<dbReference type="AlphaFoldDB" id="A0A6G0YYZ4"/>
<accession>A0A6G0YYZ4</accession>
<name>A0A6G0YYZ4_APHCR</name>
<dbReference type="EMBL" id="VUJU01001944">
    <property type="protein sequence ID" value="KAF0763191.1"/>
    <property type="molecule type" value="Genomic_DNA"/>
</dbReference>
<organism evidence="2 3">
    <name type="scientific">Aphis craccivora</name>
    <name type="common">Cowpea aphid</name>
    <dbReference type="NCBI Taxonomy" id="307492"/>
    <lineage>
        <taxon>Eukaryota</taxon>
        <taxon>Metazoa</taxon>
        <taxon>Ecdysozoa</taxon>
        <taxon>Arthropoda</taxon>
        <taxon>Hexapoda</taxon>
        <taxon>Insecta</taxon>
        <taxon>Pterygota</taxon>
        <taxon>Neoptera</taxon>
        <taxon>Paraneoptera</taxon>
        <taxon>Hemiptera</taxon>
        <taxon>Sternorrhyncha</taxon>
        <taxon>Aphidomorpha</taxon>
        <taxon>Aphidoidea</taxon>
        <taxon>Aphididae</taxon>
        <taxon>Aphidini</taxon>
        <taxon>Aphis</taxon>
        <taxon>Aphis</taxon>
    </lineage>
</organism>
<evidence type="ECO:0008006" key="4">
    <source>
        <dbReference type="Google" id="ProtNLM"/>
    </source>
</evidence>
<keyword evidence="1" id="KW-0732">Signal</keyword>
<dbReference type="OrthoDB" id="6586951at2759"/>
<proteinExistence type="predicted"/>
<protein>
    <recommendedName>
        <fullName evidence="4">Reverse transcriptase domain-containing protein</fullName>
    </recommendedName>
</protein>
<evidence type="ECO:0000313" key="2">
    <source>
        <dbReference type="EMBL" id="KAF0763191.1"/>
    </source>
</evidence>
<feature type="chain" id="PRO_5026247276" description="Reverse transcriptase domain-containing protein" evidence="1">
    <location>
        <begin position="24"/>
        <end position="135"/>
    </location>
</feature>
<keyword evidence="3" id="KW-1185">Reference proteome</keyword>
<feature type="signal peptide" evidence="1">
    <location>
        <begin position="1"/>
        <end position="23"/>
    </location>
</feature>
<evidence type="ECO:0000313" key="3">
    <source>
        <dbReference type="Proteomes" id="UP000478052"/>
    </source>
</evidence>
<gene>
    <name evidence="2" type="ORF">FWK35_00012275</name>
</gene>
<sequence>MTPQSWGVLGCVRYFHLLTPLKALFCSLVRPLLEYGTILWDPSTTSASRSMIERVQRKFLCHAAFKLNVPCPPHDYKPIQRLFSIESLSLADRRHSVVVNQGGEGLGAATGVADSVFPNYGLSDKNHASYGRNTD</sequence>
<comment type="caution">
    <text evidence="2">The sequence shown here is derived from an EMBL/GenBank/DDBJ whole genome shotgun (WGS) entry which is preliminary data.</text>
</comment>
<dbReference type="Proteomes" id="UP000478052">
    <property type="component" value="Unassembled WGS sequence"/>
</dbReference>
<reference evidence="2 3" key="1">
    <citation type="submission" date="2019-08" db="EMBL/GenBank/DDBJ databases">
        <title>Whole genome of Aphis craccivora.</title>
        <authorList>
            <person name="Voronova N.V."/>
            <person name="Shulinski R.S."/>
            <person name="Bandarenka Y.V."/>
            <person name="Zhorov D.G."/>
            <person name="Warner D."/>
        </authorList>
    </citation>
    <scope>NUCLEOTIDE SEQUENCE [LARGE SCALE GENOMIC DNA]</scope>
    <source>
        <strain evidence="2">180601</strain>
        <tissue evidence="2">Whole Body</tissue>
    </source>
</reference>